<dbReference type="GO" id="GO:0046656">
    <property type="term" value="P:folic acid biosynthetic process"/>
    <property type="evidence" value="ECO:0007669"/>
    <property type="project" value="InterPro"/>
</dbReference>
<dbReference type="Pfam" id="PF00293">
    <property type="entry name" value="NUDIX"/>
    <property type="match status" value="1"/>
</dbReference>
<keyword evidence="1 5" id="KW-0378">Hydrolase</keyword>
<feature type="binding site" evidence="2">
    <location>
        <position position="25"/>
    </location>
    <ligand>
        <name>substrate</name>
    </ligand>
</feature>
<organism evidence="5 6">
    <name type="scientific">Alteromonas genovensis</name>
    <dbReference type="NCBI Taxonomy" id="471225"/>
    <lineage>
        <taxon>Bacteria</taxon>
        <taxon>Pseudomonadati</taxon>
        <taxon>Pseudomonadota</taxon>
        <taxon>Gammaproteobacteria</taxon>
        <taxon>Alteromonadales</taxon>
        <taxon>Alteromonadaceae</taxon>
        <taxon>Alteromonas/Salinimonas group</taxon>
        <taxon>Alteromonas</taxon>
    </lineage>
</organism>
<keyword evidence="3" id="KW-0479">Metal-binding</keyword>
<dbReference type="GO" id="GO:0006754">
    <property type="term" value="P:ATP biosynthetic process"/>
    <property type="evidence" value="ECO:0007669"/>
    <property type="project" value="TreeGrafter"/>
</dbReference>
<comment type="cofactor">
    <cofactor evidence="3">
        <name>Mg(2+)</name>
        <dbReference type="ChEBI" id="CHEBI:18420"/>
    </cofactor>
    <text evidence="3">Binds 1 Mg(2+) ion per subunit.</text>
</comment>
<evidence type="ECO:0000256" key="1">
    <source>
        <dbReference type="ARBA" id="ARBA00022801"/>
    </source>
</evidence>
<dbReference type="PROSITE" id="PS00893">
    <property type="entry name" value="NUDIX_BOX"/>
    <property type="match status" value="1"/>
</dbReference>
<dbReference type="RefSeq" id="WP_163105421.1">
    <property type="nucleotide sequence ID" value="NZ_JAAAWO010000002.1"/>
</dbReference>
<feature type="domain" description="Nudix hydrolase" evidence="4">
    <location>
        <begin position="4"/>
        <end position="142"/>
    </location>
</feature>
<feature type="binding site" evidence="2">
    <location>
        <position position="36"/>
    </location>
    <ligand>
        <name>substrate</name>
    </ligand>
</feature>
<proteinExistence type="predicted"/>
<feature type="binding site" evidence="2">
    <location>
        <position position="4"/>
    </location>
    <ligand>
        <name>substrate</name>
    </ligand>
</feature>
<feature type="binding site" evidence="3">
    <location>
        <position position="56"/>
    </location>
    <ligand>
        <name>Mg(2+)</name>
        <dbReference type="ChEBI" id="CHEBI:18420"/>
    </ligand>
</feature>
<dbReference type="GO" id="GO:0019177">
    <property type="term" value="F:dihydroneopterin triphosphate pyrophosphohydrolase activity"/>
    <property type="evidence" value="ECO:0007669"/>
    <property type="project" value="UniProtKB-EC"/>
</dbReference>
<dbReference type="SUPFAM" id="SSF55811">
    <property type="entry name" value="Nudix"/>
    <property type="match status" value="1"/>
</dbReference>
<dbReference type="InterPro" id="IPR015797">
    <property type="entry name" value="NUDIX_hydrolase-like_dom_sf"/>
</dbReference>
<evidence type="ECO:0000259" key="4">
    <source>
        <dbReference type="PROSITE" id="PS51462"/>
    </source>
</evidence>
<dbReference type="PANTHER" id="PTHR21340:SF0">
    <property type="entry name" value="BIS(5'-NUCLEOSYL)-TETRAPHOSPHATASE [ASYMMETRICAL]"/>
    <property type="match status" value="1"/>
</dbReference>
<feature type="binding site" evidence="2">
    <location>
        <position position="131"/>
    </location>
    <ligand>
        <name>substrate</name>
    </ligand>
</feature>
<dbReference type="EMBL" id="JAAAWO010000002">
    <property type="protein sequence ID" value="NDW14893.1"/>
    <property type="molecule type" value="Genomic_DNA"/>
</dbReference>
<evidence type="ECO:0000256" key="3">
    <source>
        <dbReference type="PIRSR" id="PIRSR603564-2"/>
    </source>
</evidence>
<protein>
    <submittedName>
        <fullName evidence="5">Dihydroneopterin triphosphate diphosphatase</fullName>
        <ecNumber evidence="5">3.6.1.67</ecNumber>
    </submittedName>
</protein>
<dbReference type="GO" id="GO:0004081">
    <property type="term" value="F:bis(5'-nucleosyl)-tetraphosphatase (asymmetrical) activity"/>
    <property type="evidence" value="ECO:0007669"/>
    <property type="project" value="TreeGrafter"/>
</dbReference>
<evidence type="ECO:0000313" key="5">
    <source>
        <dbReference type="EMBL" id="NDW14893.1"/>
    </source>
</evidence>
<dbReference type="CDD" id="cd04664">
    <property type="entry name" value="NUDIX_DHNTPase_like"/>
    <property type="match status" value="1"/>
</dbReference>
<dbReference type="GO" id="GO:0008828">
    <property type="term" value="F:dATP diphosphatase activity"/>
    <property type="evidence" value="ECO:0007669"/>
    <property type="project" value="InterPro"/>
</dbReference>
<keyword evidence="3" id="KW-0460">Magnesium</keyword>
<dbReference type="GO" id="GO:0006167">
    <property type="term" value="P:AMP biosynthetic process"/>
    <property type="evidence" value="ECO:0007669"/>
    <property type="project" value="TreeGrafter"/>
</dbReference>
<dbReference type="PRINTS" id="PR01404">
    <property type="entry name" value="NPPPHYDRLASE"/>
</dbReference>
<comment type="caution">
    <text evidence="5">The sequence shown here is derived from an EMBL/GenBank/DDBJ whole genome shotgun (WGS) entry which is preliminary data.</text>
</comment>
<dbReference type="Proteomes" id="UP000471381">
    <property type="component" value="Unassembled WGS sequence"/>
</dbReference>
<dbReference type="AlphaFoldDB" id="A0A6N9TC81"/>
<dbReference type="PANTHER" id="PTHR21340">
    <property type="entry name" value="DIADENOSINE 5,5-P1,P4-TETRAPHOSPHATE PYROPHOSPHOHYDROLASE MUTT"/>
    <property type="match status" value="1"/>
</dbReference>
<dbReference type="PROSITE" id="PS51462">
    <property type="entry name" value="NUDIX"/>
    <property type="match status" value="1"/>
</dbReference>
<dbReference type="InterPro" id="IPR051325">
    <property type="entry name" value="Nudix_hydrolase_domain"/>
</dbReference>
<dbReference type="InterPro" id="IPR000086">
    <property type="entry name" value="NUDIX_hydrolase_dom"/>
</dbReference>
<reference evidence="5 6" key="1">
    <citation type="submission" date="2020-01" db="EMBL/GenBank/DDBJ databases">
        <title>Genomes of bacteria type strains.</title>
        <authorList>
            <person name="Chen J."/>
            <person name="Zhu S."/>
            <person name="Yang J."/>
        </authorList>
    </citation>
    <scope>NUCLEOTIDE SEQUENCE [LARGE SCALE GENOMIC DNA]</scope>
    <source>
        <strain evidence="5 6">LMG 24078</strain>
    </source>
</reference>
<dbReference type="InterPro" id="IPR020084">
    <property type="entry name" value="NUDIX_hydrolase_CS"/>
</dbReference>
<dbReference type="NCBIfam" id="NF006961">
    <property type="entry name" value="PRK09438.1"/>
    <property type="match status" value="1"/>
</dbReference>
<evidence type="ECO:0000313" key="6">
    <source>
        <dbReference type="Proteomes" id="UP000471381"/>
    </source>
</evidence>
<evidence type="ECO:0000256" key="2">
    <source>
        <dbReference type="PIRSR" id="PIRSR603564-1"/>
    </source>
</evidence>
<gene>
    <name evidence="5" type="primary">nudB</name>
    <name evidence="5" type="ORF">GTQ48_05025</name>
</gene>
<dbReference type="GO" id="GO:0046872">
    <property type="term" value="F:metal ion binding"/>
    <property type="evidence" value="ECO:0007669"/>
    <property type="project" value="UniProtKB-KW"/>
</dbReference>
<sequence length="146" mass="16717">MAYKKPESALVVLFDEHHRVLLLQRMDDASFWQSVTGALEDGEMPIETAYREVAEETGIDAKALGLSITNHAKQNQYVIRERWRHRYPPGTLHNTEHVFSLQVSSKTPITLTEHLQYEWVSKDEALARLWSPSNKEAVSLFVPSKA</sequence>
<dbReference type="Gene3D" id="3.90.79.10">
    <property type="entry name" value="Nucleoside Triphosphate Pyrophosphohydrolase"/>
    <property type="match status" value="1"/>
</dbReference>
<dbReference type="InterPro" id="IPR003564">
    <property type="entry name" value="DHNTPase"/>
</dbReference>
<dbReference type="EC" id="3.6.1.67" evidence="5"/>
<feature type="binding site" evidence="3">
    <location>
        <position position="113"/>
    </location>
    <ligand>
        <name>Mg(2+)</name>
        <dbReference type="ChEBI" id="CHEBI:18420"/>
    </ligand>
</feature>
<feature type="binding site" evidence="3">
    <location>
        <position position="52"/>
    </location>
    <ligand>
        <name>Mg(2+)</name>
        <dbReference type="ChEBI" id="CHEBI:18420"/>
    </ligand>
</feature>
<keyword evidence="6" id="KW-1185">Reference proteome</keyword>
<name>A0A6N9TC81_9ALTE</name>
<accession>A0A6N9TC81</accession>